<organism evidence="3 4">
    <name type="scientific">Azoarcus taiwanensis</name>
    <dbReference type="NCBI Taxonomy" id="666964"/>
    <lineage>
        <taxon>Bacteria</taxon>
        <taxon>Pseudomonadati</taxon>
        <taxon>Pseudomonadota</taxon>
        <taxon>Betaproteobacteria</taxon>
        <taxon>Rhodocyclales</taxon>
        <taxon>Zoogloeaceae</taxon>
        <taxon>Azoarcus</taxon>
    </lineage>
</organism>
<dbReference type="SUPFAM" id="SSF50630">
    <property type="entry name" value="Acid proteases"/>
    <property type="match status" value="1"/>
</dbReference>
<feature type="coiled-coil region" evidence="1">
    <location>
        <begin position="35"/>
        <end position="87"/>
    </location>
</feature>
<evidence type="ECO:0000256" key="1">
    <source>
        <dbReference type="SAM" id="Coils"/>
    </source>
</evidence>
<sequence>MSSARAVGTLFVVAFLVAGCATPHEWLAPDSFVTESRLVAEIDRLDQRLESSETRDAEQAAALEQRFEALGDALEELGRTLAQMEAAARARAVAPPPPASAPAVASERIPDDKIALGRVEWVGLPTLGTYLKARIDTGASLASLSATEITTFER</sequence>
<comment type="caution">
    <text evidence="3">The sequence shown here is derived from an EMBL/GenBank/DDBJ whole genome shotgun (WGS) entry which is preliminary data.</text>
</comment>
<dbReference type="InterPro" id="IPR008503">
    <property type="entry name" value="Asp_endopeptidase"/>
</dbReference>
<keyword evidence="4" id="KW-1185">Reference proteome</keyword>
<dbReference type="InterPro" id="IPR021109">
    <property type="entry name" value="Peptidase_aspartic_dom_sf"/>
</dbReference>
<proteinExistence type="predicted"/>
<dbReference type="PANTHER" id="PTHR38037:SF2">
    <property type="entry name" value="ATP-DEPENDENT ZINC PROTEASE DOMAIN-CONTAINING PROTEIN-RELATED"/>
    <property type="match status" value="1"/>
</dbReference>
<dbReference type="Proteomes" id="UP000599523">
    <property type="component" value="Unassembled WGS sequence"/>
</dbReference>
<reference evidence="3" key="1">
    <citation type="submission" date="2019-12" db="EMBL/GenBank/DDBJ databases">
        <title>Comparative genomics gives insights into the taxonomy of the Azoarcus-Aromatoleum group and reveals separate origins of nif in the plant-associated Azoarcus and non-plant-associated Aromatoleum sub-groups.</title>
        <authorList>
            <person name="Lafos M."/>
            <person name="Maluk M."/>
            <person name="Batista M."/>
            <person name="Junghare M."/>
            <person name="Carmona M."/>
            <person name="Faoro H."/>
            <person name="Cruz L.M."/>
            <person name="Battistoni F."/>
            <person name="De Souza E."/>
            <person name="Pedrosa F."/>
            <person name="Chen W.-M."/>
            <person name="Poole P.S."/>
            <person name="Dixon R.A."/>
            <person name="James E.K."/>
        </authorList>
    </citation>
    <scope>NUCLEOTIDE SEQUENCE</scope>
    <source>
        <strain evidence="3">NSC3</strain>
    </source>
</reference>
<name>A0A972J8D6_9RHOO</name>
<keyword evidence="1" id="KW-0175">Coiled coil</keyword>
<feature type="non-terminal residue" evidence="3">
    <location>
        <position position="154"/>
    </location>
</feature>
<dbReference type="PANTHER" id="PTHR38037">
    <property type="entry name" value="ZN_PROTEASE DOMAIN-CONTAINING PROTEIN"/>
    <property type="match status" value="1"/>
</dbReference>
<dbReference type="RefSeq" id="WP_211163533.1">
    <property type="nucleotide sequence ID" value="NZ_CAWPHM010000281.1"/>
</dbReference>
<evidence type="ECO:0000313" key="3">
    <source>
        <dbReference type="EMBL" id="NMG03399.1"/>
    </source>
</evidence>
<gene>
    <name evidence="3" type="ORF">GPA21_10505</name>
</gene>
<protein>
    <recommendedName>
        <fullName evidence="2">Retropepsin-like aspartic endopeptidase domain-containing protein</fullName>
    </recommendedName>
</protein>
<evidence type="ECO:0000313" key="4">
    <source>
        <dbReference type="Proteomes" id="UP000599523"/>
    </source>
</evidence>
<dbReference type="Pfam" id="PF05618">
    <property type="entry name" value="Zn_protease"/>
    <property type="match status" value="1"/>
</dbReference>
<evidence type="ECO:0000259" key="2">
    <source>
        <dbReference type="Pfam" id="PF05618"/>
    </source>
</evidence>
<dbReference type="PROSITE" id="PS51257">
    <property type="entry name" value="PROKAR_LIPOPROTEIN"/>
    <property type="match status" value="1"/>
</dbReference>
<dbReference type="EMBL" id="WTVM01000055">
    <property type="protein sequence ID" value="NMG03399.1"/>
    <property type="molecule type" value="Genomic_DNA"/>
</dbReference>
<accession>A0A972J8D6</accession>
<feature type="domain" description="Retropepsin-like aspartic endopeptidase" evidence="2">
    <location>
        <begin position="116"/>
        <end position="154"/>
    </location>
</feature>
<dbReference type="AlphaFoldDB" id="A0A972J8D6"/>
<dbReference type="Gene3D" id="2.40.70.10">
    <property type="entry name" value="Acid Proteases"/>
    <property type="match status" value="1"/>
</dbReference>